<keyword evidence="2" id="KW-1185">Reference proteome</keyword>
<protein>
    <submittedName>
        <fullName evidence="1">Uncharacterized protein</fullName>
    </submittedName>
</protein>
<evidence type="ECO:0000313" key="1">
    <source>
        <dbReference type="EMBL" id="KAI7943766.1"/>
    </source>
</evidence>
<proteinExistence type="predicted"/>
<reference evidence="1 2" key="3">
    <citation type="journal article" date="2022" name="Microbiol. Spectr.">
        <title>Folding features and dynamics of 3D genome architecture in plant fungal pathogens.</title>
        <authorList>
            <person name="Xia C."/>
        </authorList>
    </citation>
    <scope>NUCLEOTIDE SEQUENCE [LARGE SCALE GENOMIC DNA]</scope>
    <source>
        <strain evidence="1 2">93-210</strain>
    </source>
</reference>
<comment type="caution">
    <text evidence="1">The sequence shown here is derived from an EMBL/GenBank/DDBJ whole genome shotgun (WGS) entry which is preliminary data.</text>
</comment>
<gene>
    <name evidence="1" type="ORF">MJO28_011294</name>
</gene>
<dbReference type="EMBL" id="CM045875">
    <property type="protein sequence ID" value="KAI7943766.1"/>
    <property type="molecule type" value="Genomic_DNA"/>
</dbReference>
<name>A0ACC0E2A9_9BASI</name>
<dbReference type="Proteomes" id="UP001060170">
    <property type="component" value="Chromosome 11"/>
</dbReference>
<organism evidence="1 2">
    <name type="scientific">Puccinia striiformis f. sp. tritici</name>
    <dbReference type="NCBI Taxonomy" id="168172"/>
    <lineage>
        <taxon>Eukaryota</taxon>
        <taxon>Fungi</taxon>
        <taxon>Dikarya</taxon>
        <taxon>Basidiomycota</taxon>
        <taxon>Pucciniomycotina</taxon>
        <taxon>Pucciniomycetes</taxon>
        <taxon>Pucciniales</taxon>
        <taxon>Pucciniaceae</taxon>
        <taxon>Puccinia</taxon>
    </lineage>
</organism>
<sequence>MISCVRLKRNLENCARHVVEQHLYWEWPRALILSPPSTFTWPICSDSSEQKKAQVDLSVDCVSAQSASCQPVTEEYPNGPFEGPEKLLELWFAPSADEVPIDSNVGSRPGPDSANASTNRKFTGLRTVQHELWHSMLDEVKCKVLSVIESEEVDAFLLSESSMFVWPHKIILKTCGTTGLLLGLDTLLKIAKEVCGFSGAWRWFYSRKAFMFPAQQSAPHTSWEDETKFLDQRFAPHATAQVLGENPWYLYHRTAPPRSGSAPAQSAIVSTTQSADIQSHETSQAIEPDQVGRLSERDYTLEILMTGLSSRAASHFESSDDLEEGHDPGMKIAMAHGLDATSLLGSGETDAYLFSPCGFSANLVGGPDKKRYGTIHVTPELSHSFASFETNVDYTNRHQDLRKLISRILKTFEPKKTTITLFISHSEDNSIYLDSHSDLEQRMDQLLEEDLRSSYRLGEQKDHELDDYNLAYISLERREDLE</sequence>
<reference evidence="2" key="2">
    <citation type="journal article" date="2018" name="Mol. Plant Microbe Interact.">
        <title>Genome sequence resources for the wheat stripe rust pathogen (Puccinia striiformis f. sp. tritici) and the barley stripe rust pathogen (Puccinia striiformis f. sp. hordei).</title>
        <authorList>
            <person name="Xia C."/>
            <person name="Wang M."/>
            <person name="Yin C."/>
            <person name="Cornejo O.E."/>
            <person name="Hulbert S.H."/>
            <person name="Chen X."/>
        </authorList>
    </citation>
    <scope>NUCLEOTIDE SEQUENCE [LARGE SCALE GENOMIC DNA]</scope>
    <source>
        <strain evidence="2">93-210</strain>
    </source>
</reference>
<evidence type="ECO:0000313" key="2">
    <source>
        <dbReference type="Proteomes" id="UP001060170"/>
    </source>
</evidence>
<accession>A0ACC0E2A9</accession>
<reference evidence="2" key="1">
    <citation type="journal article" date="2018" name="BMC Genomics">
        <title>Genomic insights into host adaptation between the wheat stripe rust pathogen (Puccinia striiformis f. sp. tritici) and the barley stripe rust pathogen (Puccinia striiformis f. sp. hordei).</title>
        <authorList>
            <person name="Xia C."/>
            <person name="Wang M."/>
            <person name="Yin C."/>
            <person name="Cornejo O.E."/>
            <person name="Hulbert S.H."/>
            <person name="Chen X."/>
        </authorList>
    </citation>
    <scope>NUCLEOTIDE SEQUENCE [LARGE SCALE GENOMIC DNA]</scope>
    <source>
        <strain evidence="2">93-210</strain>
    </source>
</reference>